<dbReference type="EMBL" id="SJPW01000009">
    <property type="protein sequence ID" value="TWU44815.1"/>
    <property type="molecule type" value="Genomic_DNA"/>
</dbReference>
<proteinExistence type="predicted"/>
<keyword evidence="3" id="KW-1185">Reference proteome</keyword>
<reference evidence="2 3" key="1">
    <citation type="submission" date="2019-02" db="EMBL/GenBank/DDBJ databases">
        <title>Deep-cultivation of Planctomycetes and their phenomic and genomic characterization uncovers novel biology.</title>
        <authorList>
            <person name="Wiegand S."/>
            <person name="Jogler M."/>
            <person name="Boedeker C."/>
            <person name="Pinto D."/>
            <person name="Vollmers J."/>
            <person name="Rivas-Marin E."/>
            <person name="Kohn T."/>
            <person name="Peeters S.H."/>
            <person name="Heuer A."/>
            <person name="Rast P."/>
            <person name="Oberbeckmann S."/>
            <person name="Bunk B."/>
            <person name="Jeske O."/>
            <person name="Meyerdierks A."/>
            <person name="Storesund J.E."/>
            <person name="Kallscheuer N."/>
            <person name="Luecker S."/>
            <person name="Lage O.M."/>
            <person name="Pohl T."/>
            <person name="Merkel B.J."/>
            <person name="Hornburger P."/>
            <person name="Mueller R.-W."/>
            <person name="Bruemmer F."/>
            <person name="Labrenz M."/>
            <person name="Spormann A.M."/>
            <person name="Op Den Camp H."/>
            <person name="Overmann J."/>
            <person name="Amann R."/>
            <person name="Jetten M.S.M."/>
            <person name="Mascher T."/>
            <person name="Medema M.H."/>
            <person name="Devos D.P."/>
            <person name="Kaster A.-K."/>
            <person name="Ovreas L."/>
            <person name="Rohde M."/>
            <person name="Galperin M.Y."/>
            <person name="Jogler C."/>
        </authorList>
    </citation>
    <scope>NUCLEOTIDE SEQUENCE [LARGE SCALE GENOMIC DNA]</scope>
    <source>
        <strain evidence="2 3">Poly51</strain>
    </source>
</reference>
<evidence type="ECO:0000313" key="3">
    <source>
        <dbReference type="Proteomes" id="UP000318288"/>
    </source>
</evidence>
<dbReference type="AlphaFoldDB" id="A0A5C6E8H6"/>
<dbReference type="Proteomes" id="UP000318288">
    <property type="component" value="Unassembled WGS sequence"/>
</dbReference>
<feature type="region of interest" description="Disordered" evidence="1">
    <location>
        <begin position="29"/>
        <end position="52"/>
    </location>
</feature>
<protein>
    <submittedName>
        <fullName evidence="2">Uncharacterized protein</fullName>
    </submittedName>
</protein>
<accession>A0A5C6E8H6</accession>
<sequence length="95" mass="10592">MLASLESSGASYWIKQKILRVCNMQDADSASDRVRREKRTRPASVDKDHSILTPSIRSSNGPGFSLLNGIPTDGTWRDVNFVLGIDQPNEWAIVF</sequence>
<evidence type="ECO:0000313" key="2">
    <source>
        <dbReference type="EMBL" id="TWU44815.1"/>
    </source>
</evidence>
<gene>
    <name evidence="2" type="ORF">Poly51_58810</name>
</gene>
<name>A0A5C6E8H6_9BACT</name>
<comment type="caution">
    <text evidence="2">The sequence shown here is derived from an EMBL/GenBank/DDBJ whole genome shotgun (WGS) entry which is preliminary data.</text>
</comment>
<organism evidence="2 3">
    <name type="scientific">Rubripirellula tenax</name>
    <dbReference type="NCBI Taxonomy" id="2528015"/>
    <lineage>
        <taxon>Bacteria</taxon>
        <taxon>Pseudomonadati</taxon>
        <taxon>Planctomycetota</taxon>
        <taxon>Planctomycetia</taxon>
        <taxon>Pirellulales</taxon>
        <taxon>Pirellulaceae</taxon>
        <taxon>Rubripirellula</taxon>
    </lineage>
</organism>
<evidence type="ECO:0000256" key="1">
    <source>
        <dbReference type="SAM" id="MobiDB-lite"/>
    </source>
</evidence>